<gene>
    <name evidence="1" type="ORF">QFC24_006077</name>
</gene>
<protein>
    <submittedName>
        <fullName evidence="1">Uncharacterized protein</fullName>
    </submittedName>
</protein>
<name>A0ACC2X586_9TREE</name>
<dbReference type="Proteomes" id="UP001234202">
    <property type="component" value="Unassembled WGS sequence"/>
</dbReference>
<organism evidence="1 2">
    <name type="scientific">Naganishia onofrii</name>
    <dbReference type="NCBI Taxonomy" id="1851511"/>
    <lineage>
        <taxon>Eukaryota</taxon>
        <taxon>Fungi</taxon>
        <taxon>Dikarya</taxon>
        <taxon>Basidiomycota</taxon>
        <taxon>Agaricomycotina</taxon>
        <taxon>Tremellomycetes</taxon>
        <taxon>Filobasidiales</taxon>
        <taxon>Filobasidiaceae</taxon>
        <taxon>Naganishia</taxon>
    </lineage>
</organism>
<evidence type="ECO:0000313" key="2">
    <source>
        <dbReference type="Proteomes" id="UP001234202"/>
    </source>
</evidence>
<keyword evidence="2" id="KW-1185">Reference proteome</keyword>
<accession>A0ACC2X586</accession>
<evidence type="ECO:0000313" key="1">
    <source>
        <dbReference type="EMBL" id="KAJ9118878.1"/>
    </source>
</evidence>
<dbReference type="EMBL" id="JASBWV010000027">
    <property type="protein sequence ID" value="KAJ9118878.1"/>
    <property type="molecule type" value="Genomic_DNA"/>
</dbReference>
<comment type="caution">
    <text evidence="1">The sequence shown here is derived from an EMBL/GenBank/DDBJ whole genome shotgun (WGS) entry which is preliminary data.</text>
</comment>
<sequence>MLHVPRMAFYRYLEQGSLVCAACGQTADVQFERVNALVALGTQIVQSDERGQLSVEEAKDIPALVEKLSTLMPATSYPLLPLLRLHALQLTQPSASTAVSHPSIIAVEQGLGPNLFPAIRIHSVLVHALGAVLPANHPSLGIALAELGKLLNVHVDEIGSSTPAESQVDLGNGFLIPRATSQRLPLALSTLRRAWETLQVGFGREKGVEGGVVAWEVNVLMEGLERELQLRRGT</sequence>
<reference evidence="1" key="1">
    <citation type="submission" date="2023-04" db="EMBL/GenBank/DDBJ databases">
        <title>Draft Genome sequencing of Naganishia species isolated from polar environments using Oxford Nanopore Technology.</title>
        <authorList>
            <person name="Leo P."/>
            <person name="Venkateswaran K."/>
        </authorList>
    </citation>
    <scope>NUCLEOTIDE SEQUENCE</scope>
    <source>
        <strain evidence="1">DBVPG 5303</strain>
    </source>
</reference>
<proteinExistence type="predicted"/>